<dbReference type="Pfam" id="PF13589">
    <property type="entry name" value="HATPase_c_3"/>
    <property type="match status" value="1"/>
</dbReference>
<dbReference type="InterPro" id="IPR045261">
    <property type="entry name" value="MORC_ATPase"/>
</dbReference>
<gene>
    <name evidence="2" type="ORF">JJQ90_11915</name>
</gene>
<dbReference type="PANTHER" id="PTHR23336:SF76">
    <property type="entry name" value="MORC S5 DOMAIN-CONTAINING PROTEIN"/>
    <property type="match status" value="1"/>
</dbReference>
<proteinExistence type="predicted"/>
<accession>A0ABS6H6U1</accession>
<dbReference type="Proteomes" id="UP000689967">
    <property type="component" value="Unassembled WGS sequence"/>
</dbReference>
<feature type="region of interest" description="Disordered" evidence="1">
    <location>
        <begin position="387"/>
        <end position="415"/>
    </location>
</feature>
<dbReference type="PANTHER" id="PTHR23336">
    <property type="entry name" value="ZINC FINGER CW-TYPE COILED-COIL DOMAIN PROTEIN 3"/>
    <property type="match status" value="1"/>
</dbReference>
<keyword evidence="2" id="KW-0547">Nucleotide-binding</keyword>
<reference evidence="2 3" key="1">
    <citation type="submission" date="2021-01" db="EMBL/GenBank/DDBJ databases">
        <title>Roseomonas sp. nov, a bacterium isolated from an oil production mixture in Yumen Oilfield.</title>
        <authorList>
            <person name="Wu D."/>
        </authorList>
    </citation>
    <scope>NUCLEOTIDE SEQUENCE [LARGE SCALE GENOMIC DNA]</scope>
    <source>
        <strain evidence="2 3">ROY-5-3</strain>
    </source>
</reference>
<dbReference type="RefSeq" id="WP_216875671.1">
    <property type="nucleotide sequence ID" value="NZ_JAERQM010000003.1"/>
</dbReference>
<protein>
    <submittedName>
        <fullName evidence="2">ATP-binding protein</fullName>
    </submittedName>
</protein>
<keyword evidence="3" id="KW-1185">Reference proteome</keyword>
<sequence length="518" mass="57375">MTKSIDEDYSIVALDKFIQATRDSGYKGTSSAVAELIDNSLQAGATEIAVSISVDETGEEHPLVLSVVDNGSGMDARTLRTALRFGGSSRFNDRNGLGRYGMGLPNSSLSQAKRVTVHTWRSRRGQVLSSYLDIDEIASGAITAVPEPRVVPRPTFINGHASGTAVTWSRCDRLDNRRISTLTRRLLVSLGRRFRHFLWGGVSLTINADPVEPVDPLYLCPSSRFSGATQFGDELVIEVAARSDDRTTTGSVRIRFSELPVEAWSKLGNDEKRLRGIAKGAGVSVVRAGREVDYGWLFLNGKRRENYDDWWRCEVNFDPVLDEAFGITHSKQQIRPMPHLVEAIAPDIEAIARALNARARKAHLAVKTAERFSASEGRASEKDVMLPPLPQRRRPRDEQVLGGLGKNLPPAADAGEAHRKTEYRILAKSLSETLFFNYARDDGRFVLVLNPEHPFYKIIYKPLLDADTPAEATLRGHLDLLLLAIARTEALLEKETDIKVAEYIRKGWSDTLATLLDG</sequence>
<evidence type="ECO:0000256" key="1">
    <source>
        <dbReference type="SAM" id="MobiDB-lite"/>
    </source>
</evidence>
<name>A0ABS6H6U1_9PROT</name>
<evidence type="ECO:0000313" key="2">
    <source>
        <dbReference type="EMBL" id="MBU8544417.1"/>
    </source>
</evidence>
<dbReference type="GO" id="GO:0005524">
    <property type="term" value="F:ATP binding"/>
    <property type="evidence" value="ECO:0007669"/>
    <property type="project" value="UniProtKB-KW"/>
</dbReference>
<evidence type="ECO:0000313" key="3">
    <source>
        <dbReference type="Proteomes" id="UP000689967"/>
    </source>
</evidence>
<keyword evidence="2" id="KW-0067">ATP-binding</keyword>
<dbReference type="EMBL" id="JAERQM010000003">
    <property type="protein sequence ID" value="MBU8544417.1"/>
    <property type="molecule type" value="Genomic_DNA"/>
</dbReference>
<organism evidence="2 3">
    <name type="scientific">Falsiroseomonas oleicola</name>
    <dbReference type="NCBI Taxonomy" id="2801474"/>
    <lineage>
        <taxon>Bacteria</taxon>
        <taxon>Pseudomonadati</taxon>
        <taxon>Pseudomonadota</taxon>
        <taxon>Alphaproteobacteria</taxon>
        <taxon>Acetobacterales</taxon>
        <taxon>Roseomonadaceae</taxon>
        <taxon>Falsiroseomonas</taxon>
    </lineage>
</organism>
<comment type="caution">
    <text evidence="2">The sequence shown here is derived from an EMBL/GenBank/DDBJ whole genome shotgun (WGS) entry which is preliminary data.</text>
</comment>